<evidence type="ECO:0008006" key="2">
    <source>
        <dbReference type="Google" id="ProtNLM"/>
    </source>
</evidence>
<proteinExistence type="predicted"/>
<reference evidence="1" key="1">
    <citation type="journal article" date="2015" name="Nature">
        <title>Complex archaea that bridge the gap between prokaryotes and eukaryotes.</title>
        <authorList>
            <person name="Spang A."/>
            <person name="Saw J.H."/>
            <person name="Jorgensen S.L."/>
            <person name="Zaremba-Niedzwiedzka K."/>
            <person name="Martijn J."/>
            <person name="Lind A.E."/>
            <person name="van Eijk R."/>
            <person name="Schleper C."/>
            <person name="Guy L."/>
            <person name="Ettema T.J."/>
        </authorList>
    </citation>
    <scope>NUCLEOTIDE SEQUENCE</scope>
</reference>
<feature type="non-terminal residue" evidence="1">
    <location>
        <position position="1"/>
    </location>
</feature>
<organism evidence="1">
    <name type="scientific">marine sediment metagenome</name>
    <dbReference type="NCBI Taxonomy" id="412755"/>
    <lineage>
        <taxon>unclassified sequences</taxon>
        <taxon>metagenomes</taxon>
        <taxon>ecological metagenomes</taxon>
    </lineage>
</organism>
<comment type="caution">
    <text evidence="1">The sequence shown here is derived from an EMBL/GenBank/DDBJ whole genome shotgun (WGS) entry which is preliminary data.</text>
</comment>
<gene>
    <name evidence="1" type="ORF">LCGC14_0468670</name>
</gene>
<dbReference type="EMBL" id="LAZR01000492">
    <property type="protein sequence ID" value="KKN66756.1"/>
    <property type="molecule type" value="Genomic_DNA"/>
</dbReference>
<protein>
    <recommendedName>
        <fullName evidence="2">Methyltransferase domain-containing protein</fullName>
    </recommendedName>
</protein>
<sequence length="230" mass="24689">DANYRFQVERRMPGGGPPPAEGRSPVRLRYHKLLMQPILASMWATLAPILAPNISSTDEVCVVGAGFGWGVDAIIVETGAVNVVGIDISQYIADEQGNTEEAEIRAEISAVGLDPDIGRGADILAFASDGLPRSNVIVLNNDAASGPQRQAIRQALGGNWPSVVISENIIDDSWTDTDIENLRNSMNGFGGQQRLIFVYKGTAARTHQDLFDLLPGTKEVISTDGLVYLS</sequence>
<evidence type="ECO:0000313" key="1">
    <source>
        <dbReference type="EMBL" id="KKN66756.1"/>
    </source>
</evidence>
<name>A0A0F9UZQ8_9ZZZZ</name>
<accession>A0A0F9UZQ8</accession>
<dbReference type="AlphaFoldDB" id="A0A0F9UZQ8"/>